<feature type="non-terminal residue" evidence="6">
    <location>
        <position position="1"/>
    </location>
</feature>
<evidence type="ECO:0000313" key="7">
    <source>
        <dbReference type="Proteomes" id="UP000235598"/>
    </source>
</evidence>
<dbReference type="Proteomes" id="UP000235598">
    <property type="component" value="Unassembled WGS sequence"/>
</dbReference>
<dbReference type="Pfam" id="PF01406">
    <property type="entry name" value="tRNA-synt_1e"/>
    <property type="match status" value="1"/>
</dbReference>
<dbReference type="PANTHER" id="PTHR10890">
    <property type="entry name" value="CYSTEINYL-TRNA SYNTHETASE"/>
    <property type="match status" value="1"/>
</dbReference>
<evidence type="ECO:0000259" key="5">
    <source>
        <dbReference type="Pfam" id="PF01406"/>
    </source>
</evidence>
<dbReference type="EMBL" id="PNHK01000870">
    <property type="protein sequence ID" value="PMC96338.1"/>
    <property type="molecule type" value="Genomic_DNA"/>
</dbReference>
<comment type="caution">
    <text evidence="6">The sequence shown here is derived from an EMBL/GenBank/DDBJ whole genome shotgun (WGS) entry which is preliminary data.</text>
</comment>
<proteinExistence type="predicted"/>
<reference evidence="6 7" key="1">
    <citation type="submission" date="2017-09" db="EMBL/GenBank/DDBJ databases">
        <title>Bacterial strain isolated from the female urinary microbiota.</title>
        <authorList>
            <person name="Thomas-White K."/>
            <person name="Kumar N."/>
            <person name="Forster S."/>
            <person name="Putonti C."/>
            <person name="Lawley T."/>
            <person name="Wolfe A.J."/>
        </authorList>
    </citation>
    <scope>NUCLEOTIDE SEQUENCE [LARGE SCALE GENOMIC DNA]</scope>
    <source>
        <strain evidence="6 7">UMB1301</strain>
    </source>
</reference>
<protein>
    <submittedName>
        <fullName evidence="6">Cysteine--1-D-myo-inosityl 2-amino-2-deoxy-alpha-D-glucopyranoside ligase</fullName>
    </submittedName>
</protein>
<dbReference type="Gene3D" id="3.40.50.620">
    <property type="entry name" value="HUPs"/>
    <property type="match status" value="1"/>
</dbReference>
<evidence type="ECO:0000256" key="4">
    <source>
        <dbReference type="ARBA" id="ARBA00022840"/>
    </source>
</evidence>
<evidence type="ECO:0000256" key="3">
    <source>
        <dbReference type="ARBA" id="ARBA00022741"/>
    </source>
</evidence>
<dbReference type="SUPFAM" id="SSF52374">
    <property type="entry name" value="Nucleotidylyl transferase"/>
    <property type="match status" value="1"/>
</dbReference>
<keyword evidence="4" id="KW-0067">ATP-binding</keyword>
<organism evidence="6 7">
    <name type="scientific">Brevibacterium paucivorans</name>
    <dbReference type="NCBI Taxonomy" id="170994"/>
    <lineage>
        <taxon>Bacteria</taxon>
        <taxon>Bacillati</taxon>
        <taxon>Actinomycetota</taxon>
        <taxon>Actinomycetes</taxon>
        <taxon>Micrococcales</taxon>
        <taxon>Brevibacteriaceae</taxon>
        <taxon>Brevibacterium</taxon>
    </lineage>
</organism>
<feature type="domain" description="tRNA synthetases class I catalytic" evidence="5">
    <location>
        <begin position="10"/>
        <end position="100"/>
    </location>
</feature>
<dbReference type="GO" id="GO:0005829">
    <property type="term" value="C:cytosol"/>
    <property type="evidence" value="ECO:0007669"/>
    <property type="project" value="TreeGrafter"/>
</dbReference>
<evidence type="ECO:0000256" key="1">
    <source>
        <dbReference type="ARBA" id="ARBA00011245"/>
    </source>
</evidence>
<dbReference type="GO" id="GO:0004817">
    <property type="term" value="F:cysteine-tRNA ligase activity"/>
    <property type="evidence" value="ECO:0007669"/>
    <property type="project" value="TreeGrafter"/>
</dbReference>
<evidence type="ECO:0000256" key="2">
    <source>
        <dbReference type="ARBA" id="ARBA00022598"/>
    </source>
</evidence>
<evidence type="ECO:0000313" key="6">
    <source>
        <dbReference type="EMBL" id="PMC96338.1"/>
    </source>
</evidence>
<dbReference type="RefSeq" id="WP_146004934.1">
    <property type="nucleotide sequence ID" value="NZ_PNHK01000870.1"/>
</dbReference>
<comment type="subunit">
    <text evidence="1">Monomer.</text>
</comment>
<dbReference type="InterPro" id="IPR014729">
    <property type="entry name" value="Rossmann-like_a/b/a_fold"/>
</dbReference>
<keyword evidence="2 6" id="KW-0436">Ligase</keyword>
<sequence length="100" mass="10968">SARGPVSGLLEDGKARLYVCGITPYDATHLGHASTYVAFDVLLRSWIDAGADVVYVQNTTDIDDPLLERAEATGVDWRELADSQIELFFSDMEALRVIPP</sequence>
<name>A0A2N6VAX3_9MICO</name>
<gene>
    <name evidence="6" type="ORF">CJ199_16610</name>
</gene>
<feature type="non-terminal residue" evidence="6">
    <location>
        <position position="100"/>
    </location>
</feature>
<dbReference type="AlphaFoldDB" id="A0A2N6VAX3"/>
<dbReference type="OrthoDB" id="9815130at2"/>
<keyword evidence="3" id="KW-0547">Nucleotide-binding</keyword>
<dbReference type="GO" id="GO:0005524">
    <property type="term" value="F:ATP binding"/>
    <property type="evidence" value="ECO:0007669"/>
    <property type="project" value="UniProtKB-KW"/>
</dbReference>
<accession>A0A2N6VAX3</accession>
<dbReference type="InterPro" id="IPR024909">
    <property type="entry name" value="Cys-tRNA/MSH_ligase"/>
</dbReference>
<dbReference type="PANTHER" id="PTHR10890:SF3">
    <property type="entry name" value="CYSTEINE--TRNA LIGASE, CYTOPLASMIC"/>
    <property type="match status" value="1"/>
</dbReference>
<dbReference type="InterPro" id="IPR032678">
    <property type="entry name" value="tRNA-synt_1_cat_dom"/>
</dbReference>
<dbReference type="GO" id="GO:0006423">
    <property type="term" value="P:cysteinyl-tRNA aminoacylation"/>
    <property type="evidence" value="ECO:0007669"/>
    <property type="project" value="TreeGrafter"/>
</dbReference>